<protein>
    <submittedName>
        <fullName evidence="1">Uncharacterized protein</fullName>
    </submittedName>
</protein>
<dbReference type="Proteomes" id="UP000324800">
    <property type="component" value="Unassembled WGS sequence"/>
</dbReference>
<sequence length="309" mass="35406">MAEQQAQLSKFQKWQGRQGQLLSEQRQALVQRMKAAGAAKRGLLEQAFNDTQIAALKEILDVKKTIHRDIKYNKELRTLPSAQAYIGTKKNMRGWNVRNVDPDGPQGPLPNFATVYTNKGKLYSMDGYIPKPESKYDAYQEEYIANVPKGQRKETKFFDYMQGKQVAHGKKKTLVNYQRQNPHQHFMSAYVPTMADEFNQTNGGDLWKLKGAYMYVAAAAWDVVLRGLLGRIDNSQDWNTVTKETIKQAARIYKKQLSEQYFGMVDEDEVEFARRIGNLYNQVAQTAYREKQLQVPALGYAGEMVVDQV</sequence>
<comment type="caution">
    <text evidence="1">The sequence shown here is derived from an EMBL/GenBank/DDBJ whole genome shotgun (WGS) entry which is preliminary data.</text>
</comment>
<proteinExistence type="predicted"/>
<accession>A0A5J4WI58</accession>
<dbReference type="AlphaFoldDB" id="A0A5J4WI58"/>
<evidence type="ECO:0000313" key="2">
    <source>
        <dbReference type="Proteomes" id="UP000324800"/>
    </source>
</evidence>
<reference evidence="1 2" key="1">
    <citation type="submission" date="2019-03" db="EMBL/GenBank/DDBJ databases">
        <title>Single cell metagenomics reveals metabolic interactions within the superorganism composed of flagellate Streblomastix strix and complex community of Bacteroidetes bacteria on its surface.</title>
        <authorList>
            <person name="Treitli S.C."/>
            <person name="Kolisko M."/>
            <person name="Husnik F."/>
            <person name="Keeling P."/>
            <person name="Hampl V."/>
        </authorList>
    </citation>
    <scope>NUCLEOTIDE SEQUENCE [LARGE SCALE GENOMIC DNA]</scope>
    <source>
        <strain evidence="1">ST1C</strain>
    </source>
</reference>
<dbReference type="EMBL" id="SNRW01001888">
    <property type="protein sequence ID" value="KAA6394657.1"/>
    <property type="molecule type" value="Genomic_DNA"/>
</dbReference>
<evidence type="ECO:0000313" key="1">
    <source>
        <dbReference type="EMBL" id="KAA6394657.1"/>
    </source>
</evidence>
<name>A0A5J4WI58_9EUKA</name>
<organism evidence="1 2">
    <name type="scientific">Streblomastix strix</name>
    <dbReference type="NCBI Taxonomy" id="222440"/>
    <lineage>
        <taxon>Eukaryota</taxon>
        <taxon>Metamonada</taxon>
        <taxon>Preaxostyla</taxon>
        <taxon>Oxymonadida</taxon>
        <taxon>Streblomastigidae</taxon>
        <taxon>Streblomastix</taxon>
    </lineage>
</organism>
<gene>
    <name evidence="1" type="ORF">EZS28_009818</name>
</gene>